<accession>A0A0P1FKW1</accession>
<organism evidence="4 5">
    <name type="scientific">Thalassobacter stenotrophicus</name>
    <dbReference type="NCBI Taxonomy" id="266809"/>
    <lineage>
        <taxon>Bacteria</taxon>
        <taxon>Pseudomonadati</taxon>
        <taxon>Pseudomonadota</taxon>
        <taxon>Alphaproteobacteria</taxon>
        <taxon>Rhodobacterales</taxon>
        <taxon>Roseobacteraceae</taxon>
        <taxon>Thalassobacter</taxon>
    </lineage>
</organism>
<proteinExistence type="predicted"/>
<gene>
    <name evidence="4" type="ORF">THS5294_02099</name>
</gene>
<dbReference type="AlphaFoldDB" id="A0A0P1FKW1"/>
<dbReference type="eggNOG" id="COG3544">
    <property type="taxonomic scope" value="Bacteria"/>
</dbReference>
<name>A0A0P1FKW1_9RHOB</name>
<feature type="transmembrane region" description="Helical" evidence="2">
    <location>
        <begin position="6"/>
        <end position="26"/>
    </location>
</feature>
<keyword evidence="2" id="KW-0472">Membrane</keyword>
<dbReference type="InterPro" id="IPR005183">
    <property type="entry name" value="DUF305_CopM-like"/>
</dbReference>
<feature type="transmembrane region" description="Helical" evidence="2">
    <location>
        <begin position="65"/>
        <end position="84"/>
    </location>
</feature>
<evidence type="ECO:0000313" key="4">
    <source>
        <dbReference type="EMBL" id="CUH60803.1"/>
    </source>
</evidence>
<evidence type="ECO:0000256" key="2">
    <source>
        <dbReference type="SAM" id="Phobius"/>
    </source>
</evidence>
<dbReference type="Proteomes" id="UP000051298">
    <property type="component" value="Unassembled WGS sequence"/>
</dbReference>
<dbReference type="InterPro" id="IPR012347">
    <property type="entry name" value="Ferritin-like"/>
</dbReference>
<sequence length="308" mass="33373">MHYSRFFMMIGTSTVVMFVLMYLNTYLWGHIFFSETRLYMAILMGATMAVIMLAYMLSMYQNTKANIAIFGGAILVFAASLWLVRGQFTVQDRSYMRAMIPHHSIAIMTSTRAEITDPRVRGLADDIIYAQDKEIAEMRYLIADIGANGEASATPTGTPVQVVDAQQALQTEVVSKIDPEFLTEDEIAAVFPNGGDCRFAYTSDSPAVLVTGETGEGTGAAMKISGDLVRLDAQGENAFSQGPLSAEIVETDGDLTDLIVSAEPTTKPGSVVNSPAPDKEESICPGTQTVNPRSFIAWSCRAMSAPTV</sequence>
<dbReference type="RefSeq" id="WP_306434225.1">
    <property type="nucleotide sequence ID" value="NZ_CYRX01000030.1"/>
</dbReference>
<evidence type="ECO:0000259" key="3">
    <source>
        <dbReference type="Pfam" id="PF03713"/>
    </source>
</evidence>
<dbReference type="STRING" id="266809.PM03_15395"/>
<feature type="region of interest" description="Disordered" evidence="1">
    <location>
        <begin position="264"/>
        <end position="287"/>
    </location>
</feature>
<dbReference type="Gene3D" id="1.20.1260.10">
    <property type="match status" value="1"/>
</dbReference>
<evidence type="ECO:0000313" key="5">
    <source>
        <dbReference type="Proteomes" id="UP000051298"/>
    </source>
</evidence>
<protein>
    <recommendedName>
        <fullName evidence="3">DUF305 domain-containing protein</fullName>
    </recommendedName>
</protein>
<feature type="compositionally biased region" description="Polar residues" evidence="1">
    <location>
        <begin position="264"/>
        <end position="273"/>
    </location>
</feature>
<feature type="domain" description="DUF305" evidence="3">
    <location>
        <begin position="92"/>
        <end position="153"/>
    </location>
</feature>
<keyword evidence="2" id="KW-0812">Transmembrane</keyword>
<reference evidence="4 5" key="1">
    <citation type="submission" date="2015-09" db="EMBL/GenBank/DDBJ databases">
        <authorList>
            <consortium name="Swine Surveillance"/>
        </authorList>
    </citation>
    <scope>NUCLEOTIDE SEQUENCE [LARGE SCALE GENOMIC DNA]</scope>
    <source>
        <strain evidence="4 5">CECT 5294</strain>
    </source>
</reference>
<dbReference type="Pfam" id="PF03713">
    <property type="entry name" value="DUF305"/>
    <property type="match status" value="1"/>
</dbReference>
<dbReference type="EMBL" id="CYRX01000030">
    <property type="protein sequence ID" value="CUH60803.1"/>
    <property type="molecule type" value="Genomic_DNA"/>
</dbReference>
<feature type="transmembrane region" description="Helical" evidence="2">
    <location>
        <begin position="38"/>
        <end position="59"/>
    </location>
</feature>
<evidence type="ECO:0000256" key="1">
    <source>
        <dbReference type="SAM" id="MobiDB-lite"/>
    </source>
</evidence>
<keyword evidence="2" id="KW-1133">Transmembrane helix</keyword>